<evidence type="ECO:0000256" key="2">
    <source>
        <dbReference type="PIRSR" id="PIRSR004789-51"/>
    </source>
</evidence>
<feature type="binding site" evidence="2">
    <location>
        <position position="175"/>
    </location>
    <ligand>
        <name>Fe cation</name>
        <dbReference type="ChEBI" id="CHEBI:24875"/>
        <label>2</label>
    </ligand>
</feature>
<keyword evidence="2" id="KW-0479">Metal-binding</keyword>
<protein>
    <submittedName>
        <fullName evidence="3">Metallophosphatase domain-containing protein</fullName>
    </submittedName>
</protein>
<dbReference type="KEGG" id="shal:SHALO_1992"/>
<dbReference type="PIRSF" id="PIRSF004789">
    <property type="entry name" value="DR1281"/>
    <property type="match status" value="1"/>
</dbReference>
<dbReference type="InterPro" id="IPR029052">
    <property type="entry name" value="Metallo-depent_PP-like"/>
</dbReference>
<evidence type="ECO:0000313" key="4">
    <source>
        <dbReference type="Proteomes" id="UP000094609"/>
    </source>
</evidence>
<feature type="binding site" evidence="2">
    <location>
        <position position="8"/>
    </location>
    <ligand>
        <name>Fe cation</name>
        <dbReference type="ChEBI" id="CHEBI:24875"/>
        <label>1</label>
    </ligand>
</feature>
<feature type="binding site" evidence="2">
    <location>
        <position position="150"/>
    </location>
    <ligand>
        <name>Fe cation</name>
        <dbReference type="ChEBI" id="CHEBI:24875"/>
        <label>2</label>
    </ligand>
</feature>
<name>A0A1D7TL99_9BACT</name>
<organism evidence="3 4">
    <name type="scientific">Sulfurospirillum halorespirans DSM 13726</name>
    <dbReference type="NCBI Taxonomy" id="1193502"/>
    <lineage>
        <taxon>Bacteria</taxon>
        <taxon>Pseudomonadati</taxon>
        <taxon>Campylobacterota</taxon>
        <taxon>Epsilonproteobacteria</taxon>
        <taxon>Campylobacterales</taxon>
        <taxon>Sulfurospirillaceae</taxon>
        <taxon>Sulfurospirillum</taxon>
    </lineage>
</organism>
<feature type="binding site" evidence="2">
    <location>
        <position position="39"/>
    </location>
    <ligand>
        <name>Fe cation</name>
        <dbReference type="ChEBI" id="CHEBI:24875"/>
        <label>2</label>
    </ligand>
</feature>
<dbReference type="GO" id="GO:0046872">
    <property type="term" value="F:metal ion binding"/>
    <property type="evidence" value="ECO:0007669"/>
    <property type="project" value="UniProtKB-KW"/>
</dbReference>
<reference evidence="4" key="1">
    <citation type="submission" date="2016-08" db="EMBL/GenBank/DDBJ databases">
        <title>Complete genome sequence of the organohalide-respiring Epsilonproteobacterium Sulfurospirillum halorespirans.</title>
        <authorList>
            <person name="Goris T."/>
            <person name="Zimmermann J."/>
            <person name="Schenz B."/>
            <person name="Lemos M."/>
            <person name="Hackermueller J."/>
            <person name="Diekert G."/>
        </authorList>
    </citation>
    <scope>NUCLEOTIDE SEQUENCE [LARGE SCALE GENOMIC DNA]</scope>
    <source>
        <strain>DSM 13726</strain>
        <strain evidence="4">PCE-M2</strain>
    </source>
</reference>
<feature type="binding site" evidence="2">
    <location>
        <position position="40"/>
    </location>
    <ligand>
        <name>Fe cation</name>
        <dbReference type="ChEBI" id="CHEBI:24875"/>
        <label>1</label>
    </ligand>
</feature>
<keyword evidence="4" id="KW-1185">Reference proteome</keyword>
<accession>A0A1D7TL99</accession>
<evidence type="ECO:0000313" key="3">
    <source>
        <dbReference type="EMBL" id="AOO65763.1"/>
    </source>
</evidence>
<dbReference type="AlphaFoldDB" id="A0A1D7TL99"/>
<dbReference type="PATRIC" id="fig|1193502.14.peg.2025"/>
<feature type="binding site" evidence="2">
    <location>
        <position position="67"/>
    </location>
    <ligand>
        <name>Fe cation</name>
        <dbReference type="ChEBI" id="CHEBI:24875"/>
        <label>2</label>
    </ligand>
</feature>
<dbReference type="InterPro" id="IPR005235">
    <property type="entry name" value="YmdB-like"/>
</dbReference>
<dbReference type="EMBL" id="CP017111">
    <property type="protein sequence ID" value="AOO65763.1"/>
    <property type="molecule type" value="Genomic_DNA"/>
</dbReference>
<dbReference type="Pfam" id="PF13277">
    <property type="entry name" value="YmdB"/>
    <property type="match status" value="1"/>
</dbReference>
<feature type="binding site" evidence="2">
    <location>
        <position position="39"/>
    </location>
    <ligand>
        <name>Fe cation</name>
        <dbReference type="ChEBI" id="CHEBI:24875"/>
        <label>1</label>
    </ligand>
</feature>
<sequence>MKIGFIGDIVGKPGRSMLEIHLRKLRQEFGLDLVIANGENASHGFGLCAQHAKELFSYGADILTGGNHSWDKKEIIPLLDVMPILRPLNYPQGVPGKGVSVLHVNEEKVAIINVMGHYGMPMVENPFLRAQKAVDELRAEGVENIIIDFHAEVTSEKRAMHMLLKGNVSAILGTHTHVGTDDLQIVDGTCYVTDVGLSGARDGVIGMDKDAPLKRFLTGLPASLEIPKKCKKILQMVIMEIEEGKCVEAFKLRVFDDQERIIARAVHE</sequence>
<evidence type="ECO:0000256" key="1">
    <source>
        <dbReference type="PIRSR" id="PIRSR004789-50"/>
    </source>
</evidence>
<dbReference type="STRING" id="1193502.SHALO_1992"/>
<feature type="active site" description="Proton donor" evidence="1">
    <location>
        <position position="68"/>
    </location>
</feature>
<gene>
    <name evidence="3" type="ORF">SHALO_1992</name>
</gene>
<feature type="binding site" evidence="2">
    <location>
        <position position="177"/>
    </location>
    <ligand>
        <name>Fe cation</name>
        <dbReference type="ChEBI" id="CHEBI:24875"/>
        <label>1</label>
    </ligand>
</feature>
<dbReference type="GO" id="GO:0004113">
    <property type="term" value="F:2',3'-cyclic-nucleotide 3'-phosphodiesterase activity"/>
    <property type="evidence" value="ECO:0007669"/>
    <property type="project" value="TreeGrafter"/>
</dbReference>
<dbReference type="NCBIfam" id="TIGR00282">
    <property type="entry name" value="TIGR00282 family metallophosphoesterase"/>
    <property type="match status" value="1"/>
</dbReference>
<dbReference type="PANTHER" id="PTHR36303:SF1">
    <property type="entry name" value="2',3'-CYCLIC-NUCLEOTIDE 2'-PHOSPHODIESTERASE"/>
    <property type="match status" value="1"/>
</dbReference>
<dbReference type="Proteomes" id="UP000094609">
    <property type="component" value="Chromosome"/>
</dbReference>
<dbReference type="RefSeq" id="WP_069478406.1">
    <property type="nucleotide sequence ID" value="NZ_CP017111.1"/>
</dbReference>
<dbReference type="Gene3D" id="3.60.21.10">
    <property type="match status" value="1"/>
</dbReference>
<proteinExistence type="predicted"/>
<dbReference type="PANTHER" id="PTHR36303">
    <property type="entry name" value="2',3'-CYCLIC-NUCLEOTIDE 2'-PHOSPHODIESTERASE"/>
    <property type="match status" value="1"/>
</dbReference>
<dbReference type="SUPFAM" id="SSF56300">
    <property type="entry name" value="Metallo-dependent phosphatases"/>
    <property type="match status" value="1"/>
</dbReference>